<sequence>MEVTPLALHHAPILHTIYQATPGYFALLGSRVPSLSEVQGEIASALSDPRRRLELLHDERGHLLGLLDYKRDYPQPGDVTINLLMICEEWQDRGLGAQIVRGLEARLPPNTRRILASVLGDNPRGARFWERLGYHFALDARPAMTWYAKTLRGPDQDGALAGDLSAALG</sequence>
<organism evidence="2 3">
    <name type="scientific">Deinococcus petrolearius</name>
    <dbReference type="NCBI Taxonomy" id="1751295"/>
    <lineage>
        <taxon>Bacteria</taxon>
        <taxon>Thermotogati</taxon>
        <taxon>Deinococcota</taxon>
        <taxon>Deinococci</taxon>
        <taxon>Deinococcales</taxon>
        <taxon>Deinococcaceae</taxon>
        <taxon>Deinococcus</taxon>
    </lineage>
</organism>
<gene>
    <name evidence="2" type="ORF">ACFPQ6_02485</name>
</gene>
<comment type="caution">
    <text evidence="2">The sequence shown here is derived from an EMBL/GenBank/DDBJ whole genome shotgun (WGS) entry which is preliminary data.</text>
</comment>
<dbReference type="RefSeq" id="WP_380046050.1">
    <property type="nucleotide sequence ID" value="NZ_JBHSOH010000003.1"/>
</dbReference>
<reference evidence="3" key="1">
    <citation type="journal article" date="2019" name="Int. J. Syst. Evol. Microbiol.">
        <title>The Global Catalogue of Microorganisms (GCM) 10K type strain sequencing project: providing services to taxonomists for standard genome sequencing and annotation.</title>
        <authorList>
            <consortium name="The Broad Institute Genomics Platform"/>
            <consortium name="The Broad Institute Genome Sequencing Center for Infectious Disease"/>
            <person name="Wu L."/>
            <person name="Ma J."/>
        </authorList>
    </citation>
    <scope>NUCLEOTIDE SEQUENCE [LARGE SCALE GENOMIC DNA]</scope>
    <source>
        <strain evidence="3">CGMCC 1.15053</strain>
    </source>
</reference>
<protein>
    <submittedName>
        <fullName evidence="2">GNAT family N-acetyltransferase</fullName>
        <ecNumber evidence="2">2.3.-.-</ecNumber>
    </submittedName>
</protein>
<keyword evidence="2" id="KW-0808">Transferase</keyword>
<feature type="domain" description="N-acetyltransferase" evidence="1">
    <location>
        <begin position="1"/>
        <end position="152"/>
    </location>
</feature>
<dbReference type="InterPro" id="IPR016181">
    <property type="entry name" value="Acyl_CoA_acyltransferase"/>
</dbReference>
<evidence type="ECO:0000313" key="2">
    <source>
        <dbReference type="EMBL" id="MFC5847165.1"/>
    </source>
</evidence>
<evidence type="ECO:0000259" key="1">
    <source>
        <dbReference type="PROSITE" id="PS51186"/>
    </source>
</evidence>
<dbReference type="InterPro" id="IPR000182">
    <property type="entry name" value="GNAT_dom"/>
</dbReference>
<dbReference type="EC" id="2.3.-.-" evidence="2"/>
<keyword evidence="2" id="KW-0012">Acyltransferase</keyword>
<dbReference type="Proteomes" id="UP001595979">
    <property type="component" value="Unassembled WGS sequence"/>
</dbReference>
<proteinExistence type="predicted"/>
<name>A0ABW1DG54_9DEIO</name>
<dbReference type="Gene3D" id="3.40.630.30">
    <property type="match status" value="1"/>
</dbReference>
<dbReference type="Pfam" id="PF00583">
    <property type="entry name" value="Acetyltransf_1"/>
    <property type="match status" value="1"/>
</dbReference>
<dbReference type="SUPFAM" id="SSF55729">
    <property type="entry name" value="Acyl-CoA N-acyltransferases (Nat)"/>
    <property type="match status" value="1"/>
</dbReference>
<dbReference type="EMBL" id="JBHSOH010000003">
    <property type="protein sequence ID" value="MFC5847165.1"/>
    <property type="molecule type" value="Genomic_DNA"/>
</dbReference>
<dbReference type="GO" id="GO:0016746">
    <property type="term" value="F:acyltransferase activity"/>
    <property type="evidence" value="ECO:0007669"/>
    <property type="project" value="UniProtKB-KW"/>
</dbReference>
<accession>A0ABW1DG54</accession>
<keyword evidence="3" id="KW-1185">Reference proteome</keyword>
<dbReference type="PROSITE" id="PS51186">
    <property type="entry name" value="GNAT"/>
    <property type="match status" value="1"/>
</dbReference>
<evidence type="ECO:0000313" key="3">
    <source>
        <dbReference type="Proteomes" id="UP001595979"/>
    </source>
</evidence>